<dbReference type="SUPFAM" id="SSF103473">
    <property type="entry name" value="MFS general substrate transporter"/>
    <property type="match status" value="1"/>
</dbReference>
<name>A0A8H3U9U3_VENIN</name>
<evidence type="ECO:0000256" key="5">
    <source>
        <dbReference type="ARBA" id="ARBA00023136"/>
    </source>
</evidence>
<feature type="transmembrane region" description="Helical" evidence="7">
    <location>
        <begin position="243"/>
        <end position="262"/>
    </location>
</feature>
<feature type="transmembrane region" description="Helical" evidence="7">
    <location>
        <begin position="145"/>
        <end position="165"/>
    </location>
</feature>
<feature type="transmembrane region" description="Helical" evidence="7">
    <location>
        <begin position="377"/>
        <end position="396"/>
    </location>
</feature>
<evidence type="ECO:0000259" key="8">
    <source>
        <dbReference type="PROSITE" id="PS50850"/>
    </source>
</evidence>
<evidence type="ECO:0000256" key="7">
    <source>
        <dbReference type="SAM" id="Phobius"/>
    </source>
</evidence>
<sequence length="702" mass="77494">MSSRRGSQRRPSESTPLLQEVPPEPIEVDRGIEQQQDAPEEILIDEPTKRKLAAIMASIWLGVFLGALDGTIIATLSTPISNSFNSFTLLSWLASAYFIANAALQPISGRLTDIFGRRAGLIFSNFFFFAGNLICGLAKDEWFMIFGRVVAGIGGGGLMAISTFVGSDLVPLRQRGLIQGLGNVCYGLGGGLGGVYGGWINDIKGWRFAFYFQLPLIAISGILVACMVNIPVKEKSISRIKRVDFLGAFTLVSTLVLLLVGLNSGGNIVPWTHPVVLATLPLSAAGFLIFIYVEDRVASEPVIPVRLLLHRTVACACLTNWFTTMSVYMLLYYVPVYFQVLGSSPLQAGARLIPQSIGASIGSLGSGYIMRATGRYYILNIFIESLFFLSSALIAGTFDQNTAQVPPYIYLFLMGAGYGGMLTVTLLALIAAVDQKYQAVVTSASYAFRSTGSTIGITIASAVFQNILKSQLWARFGDRPDAHEFIGTLRNSIGEVQNLKGDVYEEAIKAYMWALKGVWVTMLGVATLGVVNDFWKDTKSLRPQATPEAIQILQTSYSESWKARARFAWSAYNQRVRQARYEALSYVWDRKASRSMTLFGQRFPICLSMYYALQGIRDEASTRAIWVAATCINQADATERGLLAAMMGDMQMRMQFHKLARSVYAELNLWAWLASNAVWRKRSRFRPALEPSWSLYNSERTL</sequence>
<feature type="transmembrane region" description="Helical" evidence="7">
    <location>
        <begin position="510"/>
        <end position="531"/>
    </location>
</feature>
<keyword evidence="3 7" id="KW-0812">Transmembrane</keyword>
<evidence type="ECO:0000313" key="10">
    <source>
        <dbReference type="Proteomes" id="UP000433883"/>
    </source>
</evidence>
<dbReference type="PANTHER" id="PTHR23501">
    <property type="entry name" value="MAJOR FACILITATOR SUPERFAMILY"/>
    <property type="match status" value="1"/>
</dbReference>
<feature type="transmembrane region" description="Helical" evidence="7">
    <location>
        <begin position="177"/>
        <end position="196"/>
    </location>
</feature>
<proteinExistence type="predicted"/>
<gene>
    <name evidence="9" type="ORF">BLS_008055</name>
</gene>
<organism evidence="9 10">
    <name type="scientific">Venturia inaequalis</name>
    <name type="common">Apple scab fungus</name>
    <dbReference type="NCBI Taxonomy" id="5025"/>
    <lineage>
        <taxon>Eukaryota</taxon>
        <taxon>Fungi</taxon>
        <taxon>Dikarya</taxon>
        <taxon>Ascomycota</taxon>
        <taxon>Pezizomycotina</taxon>
        <taxon>Dothideomycetes</taxon>
        <taxon>Pleosporomycetidae</taxon>
        <taxon>Venturiales</taxon>
        <taxon>Venturiaceae</taxon>
        <taxon>Venturia</taxon>
    </lineage>
</organism>
<dbReference type="GO" id="GO:0012505">
    <property type="term" value="C:endomembrane system"/>
    <property type="evidence" value="ECO:0007669"/>
    <property type="project" value="UniProtKB-SubCell"/>
</dbReference>
<dbReference type="Pfam" id="PF07690">
    <property type="entry name" value="MFS_1"/>
    <property type="match status" value="1"/>
</dbReference>
<dbReference type="EMBL" id="WNWQ01000664">
    <property type="protein sequence ID" value="KAE9964804.1"/>
    <property type="molecule type" value="Genomic_DNA"/>
</dbReference>
<reference evidence="9 10" key="1">
    <citation type="submission" date="2019-11" db="EMBL/GenBank/DDBJ databases">
        <title>Venturia inaequalis Genome Resource.</title>
        <authorList>
            <person name="Lichtner F.J."/>
        </authorList>
    </citation>
    <scope>NUCLEOTIDE SEQUENCE [LARGE SCALE GENOMIC DNA]</scope>
    <source>
        <strain evidence="9">Bline_iso_100314</strain>
    </source>
</reference>
<evidence type="ECO:0000256" key="2">
    <source>
        <dbReference type="ARBA" id="ARBA00022448"/>
    </source>
</evidence>
<keyword evidence="4 7" id="KW-1133">Transmembrane helix</keyword>
<dbReference type="PANTHER" id="PTHR23501:SF191">
    <property type="entry name" value="VACUOLAR BASIC AMINO ACID TRANSPORTER 4"/>
    <property type="match status" value="1"/>
</dbReference>
<evidence type="ECO:0000313" key="9">
    <source>
        <dbReference type="EMBL" id="KAE9964804.1"/>
    </source>
</evidence>
<dbReference type="Gene3D" id="1.20.1250.20">
    <property type="entry name" value="MFS general substrate transporter like domains"/>
    <property type="match status" value="2"/>
</dbReference>
<dbReference type="InterPro" id="IPR020846">
    <property type="entry name" value="MFS_dom"/>
</dbReference>
<accession>A0A8H3U9U3</accession>
<feature type="transmembrane region" description="Helical" evidence="7">
    <location>
        <begin position="119"/>
        <end position="139"/>
    </location>
</feature>
<dbReference type="PROSITE" id="PS50850">
    <property type="entry name" value="MFS"/>
    <property type="match status" value="1"/>
</dbReference>
<protein>
    <recommendedName>
        <fullName evidence="8">Major facilitator superfamily (MFS) profile domain-containing protein</fullName>
    </recommendedName>
</protein>
<dbReference type="GO" id="GO:0015174">
    <property type="term" value="F:basic amino acid transmembrane transporter activity"/>
    <property type="evidence" value="ECO:0007669"/>
    <property type="project" value="TreeGrafter"/>
</dbReference>
<feature type="transmembrane region" description="Helical" evidence="7">
    <location>
        <begin position="52"/>
        <end position="77"/>
    </location>
</feature>
<dbReference type="Pfam" id="PF06985">
    <property type="entry name" value="HET"/>
    <property type="match status" value="1"/>
</dbReference>
<feature type="transmembrane region" description="Helical" evidence="7">
    <location>
        <begin position="446"/>
        <end position="468"/>
    </location>
</feature>
<feature type="transmembrane region" description="Helical" evidence="7">
    <location>
        <begin position="313"/>
        <end position="332"/>
    </location>
</feature>
<feature type="region of interest" description="Disordered" evidence="6">
    <location>
        <begin position="1"/>
        <end position="32"/>
    </location>
</feature>
<feature type="transmembrane region" description="Helical" evidence="7">
    <location>
        <begin position="274"/>
        <end position="293"/>
    </location>
</feature>
<keyword evidence="2" id="KW-0813">Transport</keyword>
<evidence type="ECO:0000256" key="3">
    <source>
        <dbReference type="ARBA" id="ARBA00022692"/>
    </source>
</evidence>
<dbReference type="InterPro" id="IPR010730">
    <property type="entry name" value="HET"/>
</dbReference>
<feature type="domain" description="Major facilitator superfamily (MFS) profile" evidence="8">
    <location>
        <begin position="55"/>
        <end position="541"/>
    </location>
</feature>
<evidence type="ECO:0000256" key="1">
    <source>
        <dbReference type="ARBA" id="ARBA00004127"/>
    </source>
</evidence>
<dbReference type="Proteomes" id="UP000433883">
    <property type="component" value="Unassembled WGS sequence"/>
</dbReference>
<dbReference type="InterPro" id="IPR011701">
    <property type="entry name" value="MFS"/>
</dbReference>
<comment type="subcellular location">
    <subcellularLocation>
        <location evidence="1">Endomembrane system</location>
        <topology evidence="1">Multi-pass membrane protein</topology>
    </subcellularLocation>
</comment>
<feature type="transmembrane region" description="Helical" evidence="7">
    <location>
        <begin position="89"/>
        <end position="107"/>
    </location>
</feature>
<dbReference type="AlphaFoldDB" id="A0A8H3U9U3"/>
<feature type="transmembrane region" description="Helical" evidence="7">
    <location>
        <begin position="352"/>
        <end position="370"/>
    </location>
</feature>
<evidence type="ECO:0000256" key="4">
    <source>
        <dbReference type="ARBA" id="ARBA00022989"/>
    </source>
</evidence>
<keyword evidence="5 7" id="KW-0472">Membrane</keyword>
<comment type="caution">
    <text evidence="9">The sequence shown here is derived from an EMBL/GenBank/DDBJ whole genome shotgun (WGS) entry which is preliminary data.</text>
</comment>
<feature type="transmembrane region" description="Helical" evidence="7">
    <location>
        <begin position="408"/>
        <end position="434"/>
    </location>
</feature>
<evidence type="ECO:0000256" key="6">
    <source>
        <dbReference type="SAM" id="MobiDB-lite"/>
    </source>
</evidence>
<feature type="transmembrane region" description="Helical" evidence="7">
    <location>
        <begin position="208"/>
        <end position="231"/>
    </location>
</feature>
<dbReference type="GO" id="GO:0000329">
    <property type="term" value="C:fungal-type vacuole membrane"/>
    <property type="evidence" value="ECO:0007669"/>
    <property type="project" value="TreeGrafter"/>
</dbReference>
<dbReference type="InterPro" id="IPR036259">
    <property type="entry name" value="MFS_trans_sf"/>
</dbReference>